<dbReference type="GO" id="GO:0043023">
    <property type="term" value="F:ribosomal large subunit binding"/>
    <property type="evidence" value="ECO:0007669"/>
    <property type="project" value="TreeGrafter"/>
</dbReference>
<evidence type="ECO:0000256" key="1">
    <source>
        <dbReference type="ARBA" id="ARBA00004123"/>
    </source>
</evidence>
<dbReference type="Gene3D" id="2.30.310.10">
    <property type="entry name" value="ibrinogen binding protein from staphylococcus aureus domain"/>
    <property type="match status" value="1"/>
</dbReference>
<gene>
    <name evidence="10" type="ORF">ABB37_06972</name>
</gene>
<feature type="region of interest" description="Disordered" evidence="7">
    <location>
        <begin position="326"/>
        <end position="353"/>
    </location>
</feature>
<dbReference type="RefSeq" id="XP_015656046.1">
    <property type="nucleotide sequence ID" value="XM_015805433.1"/>
</dbReference>
<dbReference type="InterPro" id="IPR008532">
    <property type="entry name" value="NFACT_RNA-bd"/>
</dbReference>
<dbReference type="Pfam" id="PF05670">
    <property type="entry name" value="NFACT-R_1"/>
    <property type="match status" value="1"/>
</dbReference>
<dbReference type="GO" id="GO:0005737">
    <property type="term" value="C:cytoplasm"/>
    <property type="evidence" value="ECO:0007669"/>
    <property type="project" value="UniProtKB-SubCell"/>
</dbReference>
<feature type="region of interest" description="Disordered" evidence="7">
    <location>
        <begin position="984"/>
        <end position="1137"/>
    </location>
</feature>
<feature type="region of interest" description="Disordered" evidence="7">
    <location>
        <begin position="910"/>
        <end position="963"/>
    </location>
</feature>
<reference evidence="10 11" key="1">
    <citation type="submission" date="2015-07" db="EMBL/GenBank/DDBJ databases">
        <title>High-quality genome of monoxenous trypanosomatid Leptomonas pyrrhocoris.</title>
        <authorList>
            <person name="Flegontov P."/>
            <person name="Butenko A."/>
            <person name="Firsov S."/>
            <person name="Vlcek C."/>
            <person name="Logacheva M.D."/>
            <person name="Field M."/>
            <person name="Filatov D."/>
            <person name="Flegontova O."/>
            <person name="Gerasimov E."/>
            <person name="Jackson A.P."/>
            <person name="Kelly S."/>
            <person name="Opperdoes F."/>
            <person name="O'Reilly A."/>
            <person name="Votypka J."/>
            <person name="Yurchenko V."/>
            <person name="Lukes J."/>
        </authorList>
    </citation>
    <scope>NUCLEOTIDE SEQUENCE [LARGE SCALE GENOMIC DNA]</scope>
    <source>
        <strain evidence="10">H10</strain>
    </source>
</reference>
<evidence type="ECO:0000313" key="11">
    <source>
        <dbReference type="Proteomes" id="UP000037923"/>
    </source>
</evidence>
<feature type="compositionally biased region" description="Low complexity" evidence="7">
    <location>
        <begin position="1213"/>
        <end position="1225"/>
    </location>
</feature>
<proteinExistence type="inferred from homology"/>
<evidence type="ECO:0000256" key="3">
    <source>
        <dbReference type="ARBA" id="ARBA00008318"/>
    </source>
</evidence>
<feature type="region of interest" description="Disordered" evidence="7">
    <location>
        <begin position="851"/>
        <end position="871"/>
    </location>
</feature>
<keyword evidence="4" id="KW-0963">Cytoplasm</keyword>
<feature type="domain" description="NFACT protein C-terminal" evidence="9">
    <location>
        <begin position="1153"/>
        <end position="1214"/>
    </location>
</feature>
<evidence type="ECO:0008006" key="12">
    <source>
        <dbReference type="Google" id="ProtNLM"/>
    </source>
</evidence>
<keyword evidence="6" id="KW-0539">Nucleus</keyword>
<dbReference type="EMBL" id="LGTL01000016">
    <property type="protein sequence ID" value="KPA77607.1"/>
    <property type="molecule type" value="Genomic_DNA"/>
</dbReference>
<dbReference type="Pfam" id="PF05833">
    <property type="entry name" value="NFACT_N"/>
    <property type="match status" value="1"/>
</dbReference>
<feature type="region of interest" description="Disordered" evidence="7">
    <location>
        <begin position="752"/>
        <end position="788"/>
    </location>
</feature>
<feature type="compositionally biased region" description="Low complexity" evidence="7">
    <location>
        <begin position="328"/>
        <end position="338"/>
    </location>
</feature>
<protein>
    <recommendedName>
        <fullName evidence="12">Translation-associated element 2</fullName>
    </recommendedName>
</protein>
<name>A0A0M9FWV9_LEPPY</name>
<dbReference type="GeneID" id="26907258"/>
<comment type="subcellular location">
    <subcellularLocation>
        <location evidence="2">Cytoplasm</location>
    </subcellularLocation>
    <subcellularLocation>
        <location evidence="1">Nucleus</location>
    </subcellularLocation>
</comment>
<organism evidence="10 11">
    <name type="scientific">Leptomonas pyrrhocoris</name>
    <name type="common">Firebug parasite</name>
    <dbReference type="NCBI Taxonomy" id="157538"/>
    <lineage>
        <taxon>Eukaryota</taxon>
        <taxon>Discoba</taxon>
        <taxon>Euglenozoa</taxon>
        <taxon>Kinetoplastea</taxon>
        <taxon>Metakinetoplastina</taxon>
        <taxon>Trypanosomatida</taxon>
        <taxon>Trypanosomatidae</taxon>
        <taxon>Leishmaniinae</taxon>
        <taxon>Leptomonas</taxon>
    </lineage>
</organism>
<dbReference type="VEuPathDB" id="TriTrypDB:LpyrH10_16_1540"/>
<feature type="compositionally biased region" description="Low complexity" evidence="7">
    <location>
        <begin position="1123"/>
        <end position="1132"/>
    </location>
</feature>
<comment type="caution">
    <text evidence="10">The sequence shown here is derived from an EMBL/GenBank/DDBJ whole genome shotgun (WGS) entry which is preliminary data.</text>
</comment>
<feature type="compositionally biased region" description="Basic residues" evidence="7">
    <location>
        <begin position="937"/>
        <end position="948"/>
    </location>
</feature>
<evidence type="ECO:0000256" key="2">
    <source>
        <dbReference type="ARBA" id="ARBA00004496"/>
    </source>
</evidence>
<dbReference type="OMA" id="CEAGAWC"/>
<keyword evidence="5" id="KW-0175">Coiled coil</keyword>
<evidence type="ECO:0000256" key="5">
    <source>
        <dbReference type="ARBA" id="ARBA00023054"/>
    </source>
</evidence>
<feature type="domain" description="NFACT RNA-binding" evidence="8">
    <location>
        <begin position="597"/>
        <end position="721"/>
    </location>
</feature>
<evidence type="ECO:0000256" key="4">
    <source>
        <dbReference type="ARBA" id="ARBA00022490"/>
    </source>
</evidence>
<sequence length="1295" mass="139415">MVKQRMTALDVRATVEEMRAHLIGLRLLNIYNISNKMFLFKFGHGENKRSVLLENGIRFHLTELAREKPKVPSQFVLKLRKHIRAWRLDSITQLQHDRTIDLCFGVASTEGCFHIIVELFSKGNVILTDYSYKMMMLLRTHRDDGGLSLIVNETYPVTTPFAAAPAAAGSVSAAASTVSASVSATATADEEPHVMLCTPHVDAAGHLHVDRIAAADLTPAQRRLKEERVRALKVEWDLGLSRGNERTLLQGLVAGIQHFGPDLAQHVLTISGVPNAQQRNWKETPDALFTTVLPGLLEAYDLAKMDLTAAGGYLIKKTVKGKAKHDSGATATEAAAAPTAPPPSAPSTGEPTQAADAGVAVVVAVAEQYESFTPILLAQYKLEGVESLYRRSFGRVCDDFFLITETERIDASNDKRKNAAKGKEEKFAADHARRIHGLEGDIAKSQQKGEQLILNAERVDEAIQLINGALATGISWDALRSLLKRRNAEGHPVAYMIHELFLERNAISVLLEATLEDEEDDCDVPPLVVEVSLSKTAHANATDYFGRQKQNKSKLERTVAATDKAAAGAARKGARKAAEQKEKKVIVKERQRNWWEKFFWFRTSAGDLVLRGKDVESTELLLRRVKQLGDFFVQCEVDGSLPCLVRPMARLWHGGGGVTPSASAAAAAAQPIAAASLCEAGAWCVALSGAWESKQTTGAWWIYASQVTGGSAAGTYVFSGERHFLQPQPMSLGCALLFYVARTMDQPAAAITADSAEEGRKDQEEGGEDAAQESVDEAHGTPLSAEEVVQRELPRLPTKAQFKAAAVDATDVDTSANDVIPADTATALADMPTIEALRADQRKQQQTYGGHANRFDGSGGNAAAKGKKGGYARNARVDRDGLHGSAAGSVSVMHADEADARALSVGAAAASSTATTINPQRPSPPPPQQQQQDKTLSKHQKKKLKKIHDKYGDQDEEDRVLGAQVNGNQLSRVQLLELERLAAQRQQEEAEKRRLAKAGRQAARDAGTLRYRTVTECEDAEAAPHEGREEDVEVVSDFTDDDEEERRAGVSDPVGSNSAQVKSPSPPSSSSTADDLAEHSEKEEDPSTAAASPSDLNRQEEEPGTGRGGDEEGCASQARREASPTTSTAAATRSDRDAVVAQQTAELNRAFLHYTMKPAPTDVVRHVVAVCAPMMVVNDYAYHVPLAMGNAKKGVLAGKLLQVFTERAERGEASATTTTTTTAGAGLSGGGSTRKNQRKAAKAHVDPSKPAAAALSEGAIAAMVNPSVVKALKMTSPNAIVEQLRANVKPIDFKL</sequence>
<dbReference type="InterPro" id="IPR021846">
    <property type="entry name" value="NFACT-C"/>
</dbReference>
<feature type="compositionally biased region" description="Acidic residues" evidence="7">
    <location>
        <begin position="1029"/>
        <end position="1044"/>
    </location>
</feature>
<dbReference type="GO" id="GO:0005634">
    <property type="term" value="C:nucleus"/>
    <property type="evidence" value="ECO:0007669"/>
    <property type="project" value="UniProtKB-SubCell"/>
</dbReference>
<accession>A0A0M9FWV9</accession>
<dbReference type="Pfam" id="PF11923">
    <property type="entry name" value="NFACT-C"/>
    <property type="match status" value="1"/>
</dbReference>
<dbReference type="GO" id="GO:0072344">
    <property type="term" value="P:rescue of stalled ribosome"/>
    <property type="evidence" value="ECO:0007669"/>
    <property type="project" value="TreeGrafter"/>
</dbReference>
<feature type="compositionally biased region" description="Acidic residues" evidence="7">
    <location>
        <begin position="765"/>
        <end position="775"/>
    </location>
</feature>
<feature type="region of interest" description="Disordered" evidence="7">
    <location>
        <begin position="1211"/>
        <end position="1247"/>
    </location>
</feature>
<comment type="similarity">
    <text evidence="3">Belongs to the NEMF family.</text>
</comment>
<dbReference type="InterPro" id="IPR051608">
    <property type="entry name" value="RQC_Subunit_NEMF"/>
</dbReference>
<evidence type="ECO:0000313" key="10">
    <source>
        <dbReference type="EMBL" id="KPA77607.1"/>
    </source>
</evidence>
<dbReference type="OrthoDB" id="207084at2759"/>
<dbReference type="GO" id="GO:0000049">
    <property type="term" value="F:tRNA binding"/>
    <property type="evidence" value="ECO:0007669"/>
    <property type="project" value="TreeGrafter"/>
</dbReference>
<keyword evidence="11" id="KW-1185">Reference proteome</keyword>
<feature type="compositionally biased region" description="Low complexity" evidence="7">
    <location>
        <begin position="910"/>
        <end position="920"/>
    </location>
</feature>
<dbReference type="Proteomes" id="UP000037923">
    <property type="component" value="Unassembled WGS sequence"/>
</dbReference>
<evidence type="ECO:0000259" key="8">
    <source>
        <dbReference type="Pfam" id="PF05670"/>
    </source>
</evidence>
<evidence type="ECO:0000259" key="9">
    <source>
        <dbReference type="Pfam" id="PF11923"/>
    </source>
</evidence>
<dbReference type="PANTHER" id="PTHR15239:SF6">
    <property type="entry name" value="RIBOSOME QUALITY CONTROL COMPLEX SUBUNIT NEMF"/>
    <property type="match status" value="1"/>
</dbReference>
<evidence type="ECO:0000256" key="7">
    <source>
        <dbReference type="SAM" id="MobiDB-lite"/>
    </source>
</evidence>
<dbReference type="FunFam" id="2.30.310.10:FF:000001">
    <property type="entry name" value="Nuclear export mediator factor Nemf"/>
    <property type="match status" value="1"/>
</dbReference>
<dbReference type="PANTHER" id="PTHR15239">
    <property type="entry name" value="NUCLEAR EXPORT MEDIATOR FACTOR NEMF"/>
    <property type="match status" value="1"/>
</dbReference>
<feature type="compositionally biased region" description="Basic and acidic residues" evidence="7">
    <location>
        <begin position="984"/>
        <end position="993"/>
    </location>
</feature>
<dbReference type="GO" id="GO:1990112">
    <property type="term" value="C:RQC complex"/>
    <property type="evidence" value="ECO:0007669"/>
    <property type="project" value="TreeGrafter"/>
</dbReference>
<dbReference type="GO" id="GO:1990116">
    <property type="term" value="P:ribosome-associated ubiquitin-dependent protein catabolic process"/>
    <property type="evidence" value="ECO:0007669"/>
    <property type="project" value="TreeGrafter"/>
</dbReference>
<evidence type="ECO:0000256" key="6">
    <source>
        <dbReference type="ARBA" id="ARBA00023242"/>
    </source>
</evidence>